<evidence type="ECO:0000256" key="4">
    <source>
        <dbReference type="ARBA" id="ARBA00022729"/>
    </source>
</evidence>
<keyword evidence="3" id="KW-0813">Transport</keyword>
<comment type="subcellular location">
    <subcellularLocation>
        <location evidence="1">Periplasm</location>
    </subcellularLocation>
</comment>
<keyword evidence="4" id="KW-0732">Signal</keyword>
<dbReference type="SUPFAM" id="SSF53850">
    <property type="entry name" value="Periplasmic binding protein-like II"/>
    <property type="match status" value="1"/>
</dbReference>
<dbReference type="RefSeq" id="WP_225250837.1">
    <property type="nucleotide sequence ID" value="NZ_JAIWIU010000080.1"/>
</dbReference>
<comment type="caution">
    <text evidence="5">The sequence shown here is derived from an EMBL/GenBank/DDBJ whole genome shotgun (WGS) entry which is preliminary data.</text>
</comment>
<accession>A0ABS7YMU1</accession>
<evidence type="ECO:0000256" key="1">
    <source>
        <dbReference type="ARBA" id="ARBA00004418"/>
    </source>
</evidence>
<dbReference type="PANTHER" id="PTHR43649:SF34">
    <property type="entry name" value="ABC TRANSPORTER PERIPLASMIC-BINDING PROTEIN YCJN-RELATED"/>
    <property type="match status" value="1"/>
</dbReference>
<sequence length="454" mass="51513">MSRLSQCWFAIFMLFYLLFLRQAMAVPSVFYWQQASQQEINVMLNKHPYSDAIIQRLGEFEALTGIKVHYEVTSEETYFEDLNALLAKNKAPDVFMTGSYQLWDYATKGYVQSLDDILRDRHLTNPQYALEDFFEGVLNGDRWDLVPGHPVGTGKLWALPLGFEANVMIYNKRAIEMVGGNIPQTFAELMTTAAKLKGWNGASSYGVAVRGTLSWATIHPGYMTAFSNYGARDFVIRKQRLVSQLDSPKAIAVTQKYTDLIKQSGPEDWQNYTWYQVAKDIGSGKAAIALDADIIGYFQSHDSEAIERDNLGFAPIPVFDNGVSGANEWIWSLAMANGSHRKQAAWLFMQYFTGKEHMMWGATHANVVNPVRKSIWDSPQWQSAIKELTGYEDTFRTIIDNTGIKFTPQPRFFETTTDWAAALQDIVLKGESVKERMQEAADTINQKMLDVEVR</sequence>
<gene>
    <name evidence="5" type="ORF">LDJ79_12800</name>
</gene>
<dbReference type="EMBL" id="JAIWIU010000080">
    <property type="protein sequence ID" value="MCA2016997.1"/>
    <property type="molecule type" value="Genomic_DNA"/>
</dbReference>
<evidence type="ECO:0000256" key="3">
    <source>
        <dbReference type="ARBA" id="ARBA00022448"/>
    </source>
</evidence>
<dbReference type="Proteomes" id="UP001199044">
    <property type="component" value="Unassembled WGS sequence"/>
</dbReference>
<dbReference type="Gene3D" id="3.40.190.10">
    <property type="entry name" value="Periplasmic binding protein-like II"/>
    <property type="match status" value="2"/>
</dbReference>
<comment type="similarity">
    <text evidence="2">Belongs to the bacterial solute-binding protein 1 family.</text>
</comment>
<proteinExistence type="inferred from homology"/>
<dbReference type="InterPro" id="IPR050490">
    <property type="entry name" value="Bact_solute-bd_prot1"/>
</dbReference>
<evidence type="ECO:0000313" key="5">
    <source>
        <dbReference type="EMBL" id="MCA2016997.1"/>
    </source>
</evidence>
<reference evidence="6" key="1">
    <citation type="submission" date="2023-07" db="EMBL/GenBank/DDBJ databases">
        <title>Molecular identification of indigenous halophilic bacteria isolated from red sea cost, biodegradation of synthetic dyes and assessment of degraded metabolite toxicity.</title>
        <authorList>
            <person name="Chaieb K."/>
            <person name="Altayb H.N."/>
        </authorList>
    </citation>
    <scope>NUCLEOTIDE SEQUENCE [LARGE SCALE GENOMIC DNA]</scope>
    <source>
        <strain evidence="6">K20</strain>
    </source>
</reference>
<dbReference type="PANTHER" id="PTHR43649">
    <property type="entry name" value="ARABINOSE-BINDING PROTEIN-RELATED"/>
    <property type="match status" value="1"/>
</dbReference>
<evidence type="ECO:0000313" key="6">
    <source>
        <dbReference type="Proteomes" id="UP001199044"/>
    </source>
</evidence>
<protein>
    <submittedName>
        <fullName evidence="5">Extracellular solute-binding protein</fullName>
    </submittedName>
</protein>
<name>A0ABS7YMU1_9VIBR</name>
<keyword evidence="6" id="KW-1185">Reference proteome</keyword>
<dbReference type="Pfam" id="PF01547">
    <property type="entry name" value="SBP_bac_1"/>
    <property type="match status" value="1"/>
</dbReference>
<dbReference type="InterPro" id="IPR006059">
    <property type="entry name" value="SBP"/>
</dbReference>
<evidence type="ECO:0000256" key="2">
    <source>
        <dbReference type="ARBA" id="ARBA00008520"/>
    </source>
</evidence>
<organism evidence="5 6">
    <name type="scientific">Vibrio tritonius</name>
    <dbReference type="NCBI Taxonomy" id="1435069"/>
    <lineage>
        <taxon>Bacteria</taxon>
        <taxon>Pseudomonadati</taxon>
        <taxon>Pseudomonadota</taxon>
        <taxon>Gammaproteobacteria</taxon>
        <taxon>Vibrionales</taxon>
        <taxon>Vibrionaceae</taxon>
        <taxon>Vibrio</taxon>
    </lineage>
</organism>